<dbReference type="AlphaFoldDB" id="A0A4Y8PXN5"/>
<dbReference type="RefSeq" id="WP_134754444.1">
    <property type="nucleotide sequence ID" value="NZ_MYFO02000005.1"/>
</dbReference>
<feature type="chain" id="PRO_5039651418" description="PepSY domain-containing protein" evidence="1">
    <location>
        <begin position="24"/>
        <end position="165"/>
    </location>
</feature>
<evidence type="ECO:0000313" key="2">
    <source>
        <dbReference type="EMBL" id="TFE86045.1"/>
    </source>
</evidence>
<gene>
    <name evidence="2" type="ORF">B5M42_15580</name>
</gene>
<accession>A0A4Y8PXN5</accession>
<dbReference type="EMBL" id="MYFO01000021">
    <property type="protein sequence ID" value="TFE86045.1"/>
    <property type="molecule type" value="Genomic_DNA"/>
</dbReference>
<name>A0A4Y8PXN5_9BACL</name>
<reference evidence="2 3" key="1">
    <citation type="submission" date="2017-03" db="EMBL/GenBank/DDBJ databases">
        <title>Isolation of Levoglucosan Utilizing Bacteria.</title>
        <authorList>
            <person name="Arya A.S."/>
        </authorList>
    </citation>
    <scope>NUCLEOTIDE SEQUENCE [LARGE SCALE GENOMIC DNA]</scope>
    <source>
        <strain evidence="2 3">MEC069</strain>
    </source>
</reference>
<keyword evidence="1" id="KW-0732">Signal</keyword>
<dbReference type="OrthoDB" id="2629735at2"/>
<dbReference type="Proteomes" id="UP000298246">
    <property type="component" value="Unassembled WGS sequence"/>
</dbReference>
<feature type="signal peptide" evidence="1">
    <location>
        <begin position="1"/>
        <end position="23"/>
    </location>
</feature>
<evidence type="ECO:0008006" key="4">
    <source>
        <dbReference type="Google" id="ProtNLM"/>
    </source>
</evidence>
<evidence type="ECO:0000313" key="3">
    <source>
        <dbReference type="Proteomes" id="UP000298246"/>
    </source>
</evidence>
<comment type="caution">
    <text evidence="2">The sequence shown here is derived from an EMBL/GenBank/DDBJ whole genome shotgun (WGS) entry which is preliminary data.</text>
</comment>
<protein>
    <recommendedName>
        <fullName evidence="4">PepSY domain-containing protein</fullName>
    </recommendedName>
</protein>
<proteinExistence type="predicted"/>
<keyword evidence="3" id="KW-1185">Reference proteome</keyword>
<organism evidence="2 3">
    <name type="scientific">Paenibacillus athensensis</name>
    <dbReference type="NCBI Taxonomy" id="1967502"/>
    <lineage>
        <taxon>Bacteria</taxon>
        <taxon>Bacillati</taxon>
        <taxon>Bacillota</taxon>
        <taxon>Bacilli</taxon>
        <taxon>Bacillales</taxon>
        <taxon>Paenibacillaceae</taxon>
        <taxon>Paenibacillus</taxon>
    </lineage>
</organism>
<sequence length="165" mass="18428">MKFKSFRMILTFAVLFTAAFLFLAFHDNPTVKAVKGFSTKHDIEKLGQMNFKLEPAMDEPIVQEDVAIKSASEAFPSAAGDATSVTVEYQLVTQDSYEMISDEAKRKNKKLEQDGRIHQLPAYIVSFHGLHIHPSRGGADRTEHEEFNVVIDAASGEALMGMSYR</sequence>
<evidence type="ECO:0000256" key="1">
    <source>
        <dbReference type="SAM" id="SignalP"/>
    </source>
</evidence>